<keyword evidence="2" id="KW-1185">Reference proteome</keyword>
<dbReference type="OrthoDB" id="8943665at2759"/>
<sequence>MATATRGFKLPGHVYLRDGESEATNEAQGTPVGSHLWGVTCGESPVGSHLWGVTCGESPVGKLQESN</sequence>
<accession>A0A4Z2EU48</accession>
<dbReference type="EMBL" id="SRLO01002736">
    <property type="protein sequence ID" value="TNN32375.1"/>
    <property type="molecule type" value="Genomic_DNA"/>
</dbReference>
<gene>
    <name evidence="1" type="ORF">EYF80_057466</name>
</gene>
<name>A0A4Z2EU48_9TELE</name>
<organism evidence="1 2">
    <name type="scientific">Liparis tanakae</name>
    <name type="common">Tanaka's snailfish</name>
    <dbReference type="NCBI Taxonomy" id="230148"/>
    <lineage>
        <taxon>Eukaryota</taxon>
        <taxon>Metazoa</taxon>
        <taxon>Chordata</taxon>
        <taxon>Craniata</taxon>
        <taxon>Vertebrata</taxon>
        <taxon>Euteleostomi</taxon>
        <taxon>Actinopterygii</taxon>
        <taxon>Neopterygii</taxon>
        <taxon>Teleostei</taxon>
        <taxon>Neoteleostei</taxon>
        <taxon>Acanthomorphata</taxon>
        <taxon>Eupercaria</taxon>
        <taxon>Perciformes</taxon>
        <taxon>Cottioidei</taxon>
        <taxon>Cottales</taxon>
        <taxon>Liparidae</taxon>
        <taxon>Liparis</taxon>
    </lineage>
</organism>
<comment type="caution">
    <text evidence="1">The sequence shown here is derived from an EMBL/GenBank/DDBJ whole genome shotgun (WGS) entry which is preliminary data.</text>
</comment>
<dbReference type="Proteomes" id="UP000314294">
    <property type="component" value="Unassembled WGS sequence"/>
</dbReference>
<dbReference type="AlphaFoldDB" id="A0A4Z2EU48"/>
<protein>
    <submittedName>
        <fullName evidence="1">Uncharacterized protein</fullName>
    </submittedName>
</protein>
<reference evidence="1 2" key="1">
    <citation type="submission" date="2019-03" db="EMBL/GenBank/DDBJ databases">
        <title>First draft genome of Liparis tanakae, snailfish: a comprehensive survey of snailfish specific genes.</title>
        <authorList>
            <person name="Kim W."/>
            <person name="Song I."/>
            <person name="Jeong J.-H."/>
            <person name="Kim D."/>
            <person name="Kim S."/>
            <person name="Ryu S."/>
            <person name="Song J.Y."/>
            <person name="Lee S.K."/>
        </authorList>
    </citation>
    <scope>NUCLEOTIDE SEQUENCE [LARGE SCALE GENOMIC DNA]</scope>
    <source>
        <tissue evidence="1">Muscle</tissue>
    </source>
</reference>
<evidence type="ECO:0000313" key="1">
    <source>
        <dbReference type="EMBL" id="TNN32375.1"/>
    </source>
</evidence>
<proteinExistence type="predicted"/>
<evidence type="ECO:0000313" key="2">
    <source>
        <dbReference type="Proteomes" id="UP000314294"/>
    </source>
</evidence>